<dbReference type="EMBL" id="CP018911">
    <property type="protein sequence ID" value="AZU05094.1"/>
    <property type="molecule type" value="Genomic_DNA"/>
</dbReference>
<dbReference type="Pfam" id="PF07045">
    <property type="entry name" value="DUF1330"/>
    <property type="match status" value="1"/>
</dbReference>
<dbReference type="Proteomes" id="UP000286954">
    <property type="component" value="Chromosome"/>
</dbReference>
<dbReference type="PANTHER" id="PTHR40257">
    <property type="match status" value="1"/>
</dbReference>
<proteinExistence type="predicted"/>
<dbReference type="PANTHER" id="PTHR40257:SF1">
    <property type="entry name" value="DUF1330 DOMAIN-CONTAINING PROTEIN"/>
    <property type="match status" value="1"/>
</dbReference>
<dbReference type="InterPro" id="IPR011008">
    <property type="entry name" value="Dimeric_a/b-barrel"/>
</dbReference>
<dbReference type="SUPFAM" id="SSF54909">
    <property type="entry name" value="Dimeric alpha+beta barrel"/>
    <property type="match status" value="1"/>
</dbReference>
<dbReference type="InterPro" id="IPR010753">
    <property type="entry name" value="DUF1330"/>
</dbReference>
<evidence type="ECO:0000313" key="1">
    <source>
        <dbReference type="EMBL" id="AZU05094.1"/>
    </source>
</evidence>
<dbReference type="OrthoDB" id="8909581at2"/>
<evidence type="ECO:0000313" key="2">
    <source>
        <dbReference type="Proteomes" id="UP000286954"/>
    </source>
</evidence>
<sequence>MSHIDPTRDAFTLFKGLDRTQPVEMLNLLRFREIAAYPDDRKISGEDAYKAYGRESAPVFQRVGGKIIWRGEPQLTLIGPLEERWDMAFIAAYPSANAFLEMVTDPHYQTHAVPHRQAAVADSRLVRHAALPVGDMFG</sequence>
<reference evidence="1 2" key="1">
    <citation type="submission" date="2016-12" db="EMBL/GenBank/DDBJ databases">
        <title>The genome of dimorphic prosthecate Glycocaulis alkaliphilus 6b-8t, isolated from crude oil dictates its adaptability in petroleum environments.</title>
        <authorList>
            <person name="Wu X.-L."/>
            <person name="Geng S."/>
        </authorList>
    </citation>
    <scope>NUCLEOTIDE SEQUENCE [LARGE SCALE GENOMIC DNA]</scope>
    <source>
        <strain evidence="1 2">6B-8</strain>
    </source>
</reference>
<protein>
    <submittedName>
        <fullName evidence="1">Uncharacterized protein</fullName>
    </submittedName>
</protein>
<dbReference type="KEGG" id="gak:X907_2582"/>
<dbReference type="RefSeq" id="WP_127568588.1">
    <property type="nucleotide sequence ID" value="NZ_BMFB01000001.1"/>
</dbReference>
<organism evidence="1 2">
    <name type="scientific">Glycocaulis alkaliphilus</name>
    <dbReference type="NCBI Taxonomy" id="1434191"/>
    <lineage>
        <taxon>Bacteria</taxon>
        <taxon>Pseudomonadati</taxon>
        <taxon>Pseudomonadota</taxon>
        <taxon>Alphaproteobacteria</taxon>
        <taxon>Maricaulales</taxon>
        <taxon>Maricaulaceae</taxon>
        <taxon>Glycocaulis</taxon>
    </lineage>
</organism>
<accession>A0A3T0ECT4</accession>
<dbReference type="Gene3D" id="3.30.70.100">
    <property type="match status" value="1"/>
</dbReference>
<dbReference type="AlphaFoldDB" id="A0A3T0ECT4"/>
<keyword evidence="2" id="KW-1185">Reference proteome</keyword>
<name>A0A3T0ECT4_9PROT</name>
<gene>
    <name evidence="1" type="ORF">X907_2582</name>
</gene>